<proteinExistence type="predicted"/>
<organism evidence="2 3">
    <name type="scientific">Legionella cherrii</name>
    <dbReference type="NCBI Taxonomy" id="28084"/>
    <lineage>
        <taxon>Bacteria</taxon>
        <taxon>Pseudomonadati</taxon>
        <taxon>Pseudomonadota</taxon>
        <taxon>Gammaproteobacteria</taxon>
        <taxon>Legionellales</taxon>
        <taxon>Legionellaceae</taxon>
        <taxon>Legionella</taxon>
    </lineage>
</organism>
<protein>
    <submittedName>
        <fullName evidence="2">Uncharacterized protein</fullName>
    </submittedName>
</protein>
<accession>A0A0W0S912</accession>
<dbReference type="OrthoDB" id="5653829at2"/>
<reference evidence="2 3" key="1">
    <citation type="submission" date="2015-11" db="EMBL/GenBank/DDBJ databases">
        <title>Genomic analysis of 38 Legionella species identifies large and diverse effector repertoires.</title>
        <authorList>
            <person name="Burstein D."/>
            <person name="Amaro F."/>
            <person name="Zusman T."/>
            <person name="Lifshitz Z."/>
            <person name="Cohen O."/>
            <person name="Gilbert J.A."/>
            <person name="Pupko T."/>
            <person name="Shuman H.A."/>
            <person name="Segal G."/>
        </authorList>
    </citation>
    <scope>NUCLEOTIDE SEQUENCE [LARGE SCALE GENOMIC DNA]</scope>
    <source>
        <strain evidence="2 3">ORW</strain>
    </source>
</reference>
<feature type="compositionally biased region" description="Basic and acidic residues" evidence="1">
    <location>
        <begin position="147"/>
        <end position="194"/>
    </location>
</feature>
<evidence type="ECO:0000256" key="1">
    <source>
        <dbReference type="SAM" id="MobiDB-lite"/>
    </source>
</evidence>
<dbReference type="PATRIC" id="fig|28084.5.peg.2288"/>
<dbReference type="EMBL" id="LNXW01000013">
    <property type="protein sequence ID" value="KTC80092.1"/>
    <property type="molecule type" value="Genomic_DNA"/>
</dbReference>
<evidence type="ECO:0000313" key="2">
    <source>
        <dbReference type="EMBL" id="KTC80092.1"/>
    </source>
</evidence>
<feature type="region of interest" description="Disordered" evidence="1">
    <location>
        <begin position="83"/>
        <end position="111"/>
    </location>
</feature>
<dbReference type="RefSeq" id="WP_058387860.1">
    <property type="nucleotide sequence ID" value="NZ_LNXW01000013.1"/>
</dbReference>
<name>A0A0W0S912_9GAMM</name>
<dbReference type="Proteomes" id="UP000054921">
    <property type="component" value="Unassembled WGS sequence"/>
</dbReference>
<feature type="compositionally biased region" description="Basic and acidic residues" evidence="1">
    <location>
        <begin position="90"/>
        <end position="111"/>
    </location>
</feature>
<feature type="region of interest" description="Disordered" evidence="1">
    <location>
        <begin position="140"/>
        <end position="199"/>
    </location>
</feature>
<dbReference type="STRING" id="28084.Lche_2112"/>
<dbReference type="AlphaFoldDB" id="A0A0W0S912"/>
<comment type="caution">
    <text evidence="2">The sequence shown here is derived from an EMBL/GenBank/DDBJ whole genome shotgun (WGS) entry which is preliminary data.</text>
</comment>
<sequence>MGKSRKEENAFNTAQNMRNILIGQLKRCKSLEELNGFLEKYKEKKIKKPLTVNLTEHHRKIISDLDIQINELTQNLKQRYTPQIQNEHSSSAHEQREKADESRTEVTPEKLSVDWAPKSDEKLDEVNEVMRLASENSVSFQTQTKAADPRIKNDEADIPKKRISKEVPADDQQKTEPVAKKHDKPLEENHGELRNRKRRSQLVHDVTVKLRTLHTKCKKYEEKVKQYKKNPDKVTQYKQAAAAAKSIYDQITELVNQFISDGDLKAFKSKSQVFLSKDNEHVKTLKSHRGWWEEFLDDLAKLINRGLDRVGSSIRVGEFSIFKPAADGGKKIDELSNTISAVSLIS</sequence>
<gene>
    <name evidence="2" type="ORF">Lche_2112</name>
</gene>
<evidence type="ECO:0000313" key="3">
    <source>
        <dbReference type="Proteomes" id="UP000054921"/>
    </source>
</evidence>